<organism evidence="2 3">
    <name type="scientific">Herminiimonas glaciei</name>
    <dbReference type="NCBI Taxonomy" id="523788"/>
    <lineage>
        <taxon>Bacteria</taxon>
        <taxon>Pseudomonadati</taxon>
        <taxon>Pseudomonadota</taxon>
        <taxon>Betaproteobacteria</taxon>
        <taxon>Burkholderiales</taxon>
        <taxon>Oxalobacteraceae</taxon>
        <taxon>Herminiimonas</taxon>
    </lineage>
</organism>
<dbReference type="EMBL" id="JBHTBU010000002">
    <property type="protein sequence ID" value="MFC7289013.1"/>
    <property type="molecule type" value="Genomic_DNA"/>
</dbReference>
<feature type="compositionally biased region" description="Polar residues" evidence="1">
    <location>
        <begin position="1"/>
        <end position="11"/>
    </location>
</feature>
<protein>
    <recommendedName>
        <fullName evidence="4">Small metal-binding protein</fullName>
    </recommendedName>
</protein>
<reference evidence="3" key="1">
    <citation type="journal article" date="2019" name="Int. J. Syst. Evol. Microbiol.">
        <title>The Global Catalogue of Microorganisms (GCM) 10K type strain sequencing project: providing services to taxonomists for standard genome sequencing and annotation.</title>
        <authorList>
            <consortium name="The Broad Institute Genomics Platform"/>
            <consortium name="The Broad Institute Genome Sequencing Center for Infectious Disease"/>
            <person name="Wu L."/>
            <person name="Ma J."/>
        </authorList>
    </citation>
    <scope>NUCLEOTIDE SEQUENCE [LARGE SCALE GENOMIC DNA]</scope>
    <source>
        <strain evidence="3">KACC 12508</strain>
    </source>
</reference>
<name>A0ABW2ID51_9BURK</name>
<comment type="caution">
    <text evidence="2">The sequence shown here is derived from an EMBL/GenBank/DDBJ whole genome shotgun (WGS) entry which is preliminary data.</text>
</comment>
<feature type="region of interest" description="Disordered" evidence="1">
    <location>
        <begin position="1"/>
        <end position="96"/>
    </location>
</feature>
<feature type="compositionally biased region" description="Polar residues" evidence="1">
    <location>
        <begin position="81"/>
        <end position="96"/>
    </location>
</feature>
<evidence type="ECO:0000313" key="3">
    <source>
        <dbReference type="Proteomes" id="UP001596542"/>
    </source>
</evidence>
<dbReference type="RefSeq" id="WP_382272943.1">
    <property type="nucleotide sequence ID" value="NZ_JBHTBU010000002.1"/>
</dbReference>
<gene>
    <name evidence="2" type="ORF">ACFQPC_13260</name>
</gene>
<feature type="compositionally biased region" description="Basic and acidic residues" evidence="1">
    <location>
        <begin position="15"/>
        <end position="66"/>
    </location>
</feature>
<keyword evidence="3" id="KW-1185">Reference proteome</keyword>
<dbReference type="Proteomes" id="UP001596542">
    <property type="component" value="Unassembled WGS sequence"/>
</dbReference>
<sequence length="96" mass="10942">MLAAVSAQSFAATEFQKDHPRRAEVNHRLDNQDKRIHQDVKEGKMSKAEAKNLHKEDHQIRKEEKSMASQNGGHITKLEQKTLNQQENGVSKQIGK</sequence>
<evidence type="ECO:0000256" key="1">
    <source>
        <dbReference type="SAM" id="MobiDB-lite"/>
    </source>
</evidence>
<proteinExistence type="predicted"/>
<accession>A0ABW2ID51</accession>
<evidence type="ECO:0008006" key="4">
    <source>
        <dbReference type="Google" id="ProtNLM"/>
    </source>
</evidence>
<evidence type="ECO:0000313" key="2">
    <source>
        <dbReference type="EMBL" id="MFC7289013.1"/>
    </source>
</evidence>